<dbReference type="Proteomes" id="UP000670092">
    <property type="component" value="Unassembled WGS sequence"/>
</dbReference>
<sequence>MSTVRHILLIDRGSMQVKLFFKKEKAEKKKMSLVFNQGPYLSTVLVRLNKYSAFNRFTDR</sequence>
<gene>
    <name evidence="1" type="ORF">I7I52_12329</name>
</gene>
<proteinExistence type="predicted"/>
<dbReference type="VEuPathDB" id="FungiDB:I7I52_12329"/>
<dbReference type="EMBL" id="JAEVHI010000006">
    <property type="protein sequence ID" value="KAG5288745.1"/>
    <property type="molecule type" value="Genomic_DNA"/>
</dbReference>
<protein>
    <submittedName>
        <fullName evidence="1">Uncharacterized protein</fullName>
    </submittedName>
</protein>
<reference evidence="1 2" key="1">
    <citation type="submission" date="2021-01" db="EMBL/GenBank/DDBJ databases">
        <title>Chromosome-level genome assembly of a human fungal pathogen reveals clustering of transcriptionally co-regulated genes.</title>
        <authorList>
            <person name="Voorhies M."/>
            <person name="Cohen S."/>
            <person name="Shea T.P."/>
            <person name="Petrus S."/>
            <person name="Munoz J.F."/>
            <person name="Poplawski S."/>
            <person name="Goldman W.E."/>
            <person name="Michael T."/>
            <person name="Cuomo C.A."/>
            <person name="Sil A."/>
            <person name="Beyhan S."/>
        </authorList>
    </citation>
    <scope>NUCLEOTIDE SEQUENCE [LARGE SCALE GENOMIC DNA]</scope>
    <source>
        <strain evidence="1 2">G184AR</strain>
    </source>
</reference>
<dbReference type="AlphaFoldDB" id="A0A8H7YAE2"/>
<evidence type="ECO:0000313" key="1">
    <source>
        <dbReference type="EMBL" id="KAG5288745.1"/>
    </source>
</evidence>
<accession>A0A8H7YAE2</accession>
<name>A0A8H7YAE2_AJECA</name>
<organism evidence="1 2">
    <name type="scientific">Ajellomyces capsulatus</name>
    <name type="common">Darling's disease fungus</name>
    <name type="synonym">Histoplasma capsulatum</name>
    <dbReference type="NCBI Taxonomy" id="5037"/>
    <lineage>
        <taxon>Eukaryota</taxon>
        <taxon>Fungi</taxon>
        <taxon>Dikarya</taxon>
        <taxon>Ascomycota</taxon>
        <taxon>Pezizomycotina</taxon>
        <taxon>Eurotiomycetes</taxon>
        <taxon>Eurotiomycetidae</taxon>
        <taxon>Onygenales</taxon>
        <taxon>Ajellomycetaceae</taxon>
        <taxon>Histoplasma</taxon>
    </lineage>
</organism>
<evidence type="ECO:0000313" key="2">
    <source>
        <dbReference type="Proteomes" id="UP000670092"/>
    </source>
</evidence>
<comment type="caution">
    <text evidence="1">The sequence shown here is derived from an EMBL/GenBank/DDBJ whole genome shotgun (WGS) entry which is preliminary data.</text>
</comment>